<dbReference type="EMBL" id="CP011070">
    <property type="protein sequence ID" value="AJW69811.1"/>
    <property type="molecule type" value="Genomic_DNA"/>
</dbReference>
<protein>
    <recommendedName>
        <fullName evidence="3">DNA-directed RNA polymerase subunit Rpo11</fullName>
        <ecNumber evidence="3">2.7.7.6</ecNumber>
    </recommendedName>
    <alternativeName>
        <fullName evidence="3">DNA-directed RNA polymerase subunit L</fullName>
    </alternativeName>
</protein>
<dbReference type="GO" id="GO:0000428">
    <property type="term" value="C:DNA-directed RNA polymerase complex"/>
    <property type="evidence" value="ECO:0007669"/>
    <property type="project" value="UniProtKB-KW"/>
</dbReference>
<name>A0A0D5BZE6_9ARCH</name>
<dbReference type="HAMAP" id="MF_00261">
    <property type="entry name" value="RNApol_arch_Rpo11"/>
    <property type="match status" value="1"/>
</dbReference>
<reference evidence="5 6" key="2">
    <citation type="journal article" date="2016" name="ISME J.">
        <title>Physiological and genomic characterization of two novel marine thaumarchaeal strains indicates niche differentiation.</title>
        <authorList>
            <person name="Bayer B."/>
            <person name="Vojvoda J."/>
            <person name="Offre P."/>
            <person name="Alves R.J."/>
            <person name="Elisabeth N.H."/>
            <person name="Garcia J.A."/>
            <person name="Volland J.M."/>
            <person name="Srivastava A."/>
            <person name="Schleper C."/>
            <person name="Herndl G.J."/>
        </authorList>
    </citation>
    <scope>NUCLEOTIDE SEQUENCE [LARGE SCALE GENOMIC DNA]</scope>
    <source>
        <strain evidence="5 6">NF5</strain>
    </source>
</reference>
<proteinExistence type="inferred from homology"/>
<dbReference type="OrthoDB" id="6541at2157"/>
<dbReference type="EC" id="2.7.7.6" evidence="3"/>
<dbReference type="HOGENOM" id="CLU_090381_5_0_2"/>
<evidence type="ECO:0000256" key="3">
    <source>
        <dbReference type="HAMAP-Rule" id="MF_00261"/>
    </source>
</evidence>
<dbReference type="SUPFAM" id="SSF55257">
    <property type="entry name" value="RBP11-like subunits of RNA polymerase"/>
    <property type="match status" value="1"/>
</dbReference>
<comment type="similarity">
    <text evidence="3">Belongs to the archaeal Rpo11/eukaryotic RPB11/RPC19 RNA polymerase subunit family.</text>
</comment>
<comment type="function">
    <text evidence="3">DNA-dependent RNA polymerase (RNAP) catalyzes the transcription of DNA into RNA using the four ribonucleoside triphosphates as substrates.</text>
</comment>
<evidence type="ECO:0000256" key="1">
    <source>
        <dbReference type="ARBA" id="ARBA00022478"/>
    </source>
</evidence>
<dbReference type="Pfam" id="PF13656">
    <property type="entry name" value="RNA_pol_L_2"/>
    <property type="match status" value="1"/>
</dbReference>
<keyword evidence="1 3" id="KW-0240">DNA-directed RNA polymerase</keyword>
<dbReference type="InterPro" id="IPR009025">
    <property type="entry name" value="RBP11-like_dimer"/>
</dbReference>
<evidence type="ECO:0000313" key="5">
    <source>
        <dbReference type="EMBL" id="AJW69811.1"/>
    </source>
</evidence>
<sequence length="92" mass="10289">MNAQVISSEPKEISLSITETDIGILYIIQHELLKGSNIDFAGVIVKHPLTNECWMRINSSTKPLGEIKKATDSAIKMAEEFKQLFNSKIKVN</sequence>
<comment type="subcellular location">
    <subcellularLocation>
        <location evidence="3">Cytoplasm</location>
    </subcellularLocation>
</comment>
<organism evidence="5 6">
    <name type="scientific">Nitrosopumilus adriaticus</name>
    <dbReference type="NCBI Taxonomy" id="1580092"/>
    <lineage>
        <taxon>Archaea</taxon>
        <taxon>Nitrososphaerota</taxon>
        <taxon>Nitrososphaeria</taxon>
        <taxon>Nitrosopumilales</taxon>
        <taxon>Nitrosopumilaceae</taxon>
        <taxon>Nitrosopumilus</taxon>
    </lineage>
</organism>
<dbReference type="KEGG" id="nin:NADRNF5_0112"/>
<dbReference type="Gene3D" id="3.30.1360.10">
    <property type="entry name" value="RNA polymerase, RBP11-like subunit"/>
    <property type="match status" value="1"/>
</dbReference>
<keyword evidence="6" id="KW-1185">Reference proteome</keyword>
<dbReference type="STRING" id="1580092.NADRNF5_0112"/>
<dbReference type="InterPro" id="IPR036603">
    <property type="entry name" value="RBP11-like"/>
</dbReference>
<dbReference type="GO" id="GO:0005737">
    <property type="term" value="C:cytoplasm"/>
    <property type="evidence" value="ECO:0007669"/>
    <property type="project" value="UniProtKB-SubCell"/>
</dbReference>
<comment type="subunit">
    <text evidence="3">Part of the RNA polymerase complex.</text>
</comment>
<accession>A0A0D5BZE6</accession>
<evidence type="ECO:0000259" key="4">
    <source>
        <dbReference type="Pfam" id="PF13656"/>
    </source>
</evidence>
<dbReference type="GO" id="GO:0003899">
    <property type="term" value="F:DNA-directed RNA polymerase activity"/>
    <property type="evidence" value="ECO:0007669"/>
    <property type="project" value="UniProtKB-UniRule"/>
</dbReference>
<dbReference type="GeneID" id="24819369"/>
<comment type="catalytic activity">
    <reaction evidence="3">
        <text>RNA(n) + a ribonucleoside 5'-triphosphate = RNA(n+1) + diphosphate</text>
        <dbReference type="Rhea" id="RHEA:21248"/>
        <dbReference type="Rhea" id="RHEA-COMP:14527"/>
        <dbReference type="Rhea" id="RHEA-COMP:17342"/>
        <dbReference type="ChEBI" id="CHEBI:33019"/>
        <dbReference type="ChEBI" id="CHEBI:61557"/>
        <dbReference type="ChEBI" id="CHEBI:140395"/>
        <dbReference type="EC" id="2.7.7.6"/>
    </reaction>
</comment>
<dbReference type="RefSeq" id="WP_048114616.1">
    <property type="nucleotide sequence ID" value="NZ_CP011070.1"/>
</dbReference>
<dbReference type="GO" id="GO:0046983">
    <property type="term" value="F:protein dimerization activity"/>
    <property type="evidence" value="ECO:0007669"/>
    <property type="project" value="InterPro"/>
</dbReference>
<keyword evidence="3" id="KW-0548">Nucleotidyltransferase</keyword>
<dbReference type="Proteomes" id="UP000032408">
    <property type="component" value="Chromosome"/>
</dbReference>
<dbReference type="AlphaFoldDB" id="A0A0D5BZE6"/>
<keyword evidence="2 3" id="KW-0804">Transcription</keyword>
<evidence type="ECO:0000313" key="6">
    <source>
        <dbReference type="Proteomes" id="UP000032408"/>
    </source>
</evidence>
<dbReference type="InterPro" id="IPR022905">
    <property type="entry name" value="Rpo11-like"/>
</dbReference>
<reference evidence="6" key="1">
    <citation type="submission" date="2015-03" db="EMBL/GenBank/DDBJ databases">
        <title>Characterization of two novel Thaumarchaeota isolated from the Northern Adriatic Sea.</title>
        <authorList>
            <person name="Bayer B."/>
            <person name="Vojvoda J."/>
            <person name="Offre P."/>
            <person name="Srivastava A."/>
            <person name="Elisabeth N."/>
            <person name="Garcia J.A.L."/>
            <person name="Schleper C."/>
            <person name="Herndl G.J."/>
        </authorList>
    </citation>
    <scope>NUCLEOTIDE SEQUENCE [LARGE SCALE GENOMIC DNA]</scope>
    <source>
        <strain evidence="6">NF5</strain>
    </source>
</reference>
<feature type="domain" description="DNA-directed RNA polymerase RBP11-like dimerisation" evidence="4">
    <location>
        <begin position="13"/>
        <end position="83"/>
    </location>
</feature>
<keyword evidence="3" id="KW-0963">Cytoplasm</keyword>
<dbReference type="GO" id="GO:0006351">
    <property type="term" value="P:DNA-templated transcription"/>
    <property type="evidence" value="ECO:0007669"/>
    <property type="project" value="UniProtKB-UniRule"/>
</dbReference>
<gene>
    <name evidence="3" type="primary">rpo11</name>
    <name evidence="3" type="synonym">rpoL</name>
    <name evidence="5" type="ORF">NADRNF5_0112</name>
</gene>
<evidence type="ECO:0000256" key="2">
    <source>
        <dbReference type="ARBA" id="ARBA00023163"/>
    </source>
</evidence>
<keyword evidence="3" id="KW-0808">Transferase</keyword>